<evidence type="ECO:0000313" key="2">
    <source>
        <dbReference type="Proteomes" id="UP000526302"/>
    </source>
</evidence>
<reference evidence="1 2" key="1">
    <citation type="journal article" date="2020" name="Biotechnol. Biofuels">
        <title>New insights from the biogas microbiome by comprehensive genome-resolved metagenomics of nearly 1600 species originating from multiple anaerobic digesters.</title>
        <authorList>
            <person name="Campanaro S."/>
            <person name="Treu L."/>
            <person name="Rodriguez-R L.M."/>
            <person name="Kovalovszki A."/>
            <person name="Ziels R.M."/>
            <person name="Maus I."/>
            <person name="Zhu X."/>
            <person name="Kougias P.G."/>
            <person name="Basile A."/>
            <person name="Luo G."/>
            <person name="Schluter A."/>
            <person name="Konstantinidis K.T."/>
            <person name="Angelidaki I."/>
        </authorList>
    </citation>
    <scope>NUCLEOTIDE SEQUENCE [LARGE SCALE GENOMIC DNA]</scope>
    <source>
        <strain evidence="1">AS22ysBPME_79</strain>
    </source>
</reference>
<comment type="caution">
    <text evidence="1">The sequence shown here is derived from an EMBL/GenBank/DDBJ whole genome shotgun (WGS) entry which is preliminary data.</text>
</comment>
<gene>
    <name evidence="1" type="ORF">GX950_00335</name>
</gene>
<accession>A0A7K4BYF2</accession>
<organism evidence="1 2">
    <name type="scientific">Candidatus Iainarchaeum sp</name>
    <dbReference type="NCBI Taxonomy" id="3101447"/>
    <lineage>
        <taxon>Archaea</taxon>
        <taxon>Candidatus Iainarchaeota</taxon>
        <taxon>Candidatus Iainarchaeia</taxon>
        <taxon>Candidatus Iainarchaeales</taxon>
        <taxon>Candidatus Iainarchaeaceae</taxon>
        <taxon>Candidatus Iainarchaeum</taxon>
    </lineage>
</organism>
<dbReference type="AlphaFoldDB" id="A0A7K4BYF2"/>
<dbReference type="Proteomes" id="UP000526302">
    <property type="component" value="Unassembled WGS sequence"/>
</dbReference>
<proteinExistence type="predicted"/>
<protein>
    <submittedName>
        <fullName evidence="1">Uncharacterized protein</fullName>
    </submittedName>
</protein>
<evidence type="ECO:0000313" key="1">
    <source>
        <dbReference type="EMBL" id="NMA44248.1"/>
    </source>
</evidence>
<dbReference type="EMBL" id="JAAZKV010000002">
    <property type="protein sequence ID" value="NMA44248.1"/>
    <property type="molecule type" value="Genomic_DNA"/>
</dbReference>
<sequence>MSPVNYVIRKAKSLTRCAKPKRITPSNRATISGIKKSNLAKIGFATRRDKVKKGRRGKVRIVKGKGKLVITPQGEARARNLKEVRAIEQTIREQNQRRSKKPQNI</sequence>
<name>A0A7K4BYF2_9ARCH</name>